<comment type="caution">
    <text evidence="1">The sequence shown here is derived from an EMBL/GenBank/DDBJ whole genome shotgun (WGS) entry which is preliminary data.</text>
</comment>
<dbReference type="AlphaFoldDB" id="A0A4V4HUN0"/>
<organism evidence="1 2">
    <name type="scientific">Botrytis galanthina</name>
    <dbReference type="NCBI Taxonomy" id="278940"/>
    <lineage>
        <taxon>Eukaryota</taxon>
        <taxon>Fungi</taxon>
        <taxon>Dikarya</taxon>
        <taxon>Ascomycota</taxon>
        <taxon>Pezizomycotina</taxon>
        <taxon>Leotiomycetes</taxon>
        <taxon>Helotiales</taxon>
        <taxon>Sclerotiniaceae</taxon>
        <taxon>Botrytis</taxon>
    </lineage>
</organism>
<dbReference type="OrthoDB" id="5425890at2759"/>
<accession>A0A4V4HUN0</accession>
<proteinExistence type="predicted"/>
<name>A0A4V4HUN0_9HELO</name>
<protein>
    <submittedName>
        <fullName evidence="1">Uncharacterized protein</fullName>
    </submittedName>
</protein>
<sequence>MSGSVKVLISKHDMRDYRGAQVKRITVTAIEYINGDDRYLNPMIYLDSEYPSKQLDNVPYPKMAIYCYDHTIASQYPRSLA</sequence>
<gene>
    <name evidence="1" type="ORF">BGAL_0168g00080</name>
</gene>
<evidence type="ECO:0000313" key="1">
    <source>
        <dbReference type="EMBL" id="THV50026.1"/>
    </source>
</evidence>
<evidence type="ECO:0000313" key="2">
    <source>
        <dbReference type="Proteomes" id="UP000308671"/>
    </source>
</evidence>
<keyword evidence="2" id="KW-1185">Reference proteome</keyword>
<dbReference type="EMBL" id="PQXL01000168">
    <property type="protein sequence ID" value="THV50026.1"/>
    <property type="molecule type" value="Genomic_DNA"/>
</dbReference>
<reference evidence="1 2" key="1">
    <citation type="submission" date="2017-12" db="EMBL/GenBank/DDBJ databases">
        <title>Comparative genomics of Botrytis spp.</title>
        <authorList>
            <person name="Valero-Jimenez C.A."/>
            <person name="Tapia P."/>
            <person name="Veloso J."/>
            <person name="Silva-Moreno E."/>
            <person name="Staats M."/>
            <person name="Valdes J.H."/>
            <person name="Van Kan J.A.L."/>
        </authorList>
    </citation>
    <scope>NUCLEOTIDE SEQUENCE [LARGE SCALE GENOMIC DNA]</scope>
    <source>
        <strain evidence="1 2">MUCL435</strain>
    </source>
</reference>
<dbReference type="Proteomes" id="UP000308671">
    <property type="component" value="Unassembled WGS sequence"/>
</dbReference>